<proteinExistence type="predicted"/>
<accession>A0ABY2SEK0</accession>
<dbReference type="EMBL" id="SZPQ01000083">
    <property type="protein sequence ID" value="TKI02373.1"/>
    <property type="molecule type" value="Genomic_DNA"/>
</dbReference>
<feature type="domain" description="HTH tetR-type" evidence="3">
    <location>
        <begin position="15"/>
        <end position="75"/>
    </location>
</feature>
<name>A0ABY2SEK0_9HYPH</name>
<dbReference type="Pfam" id="PF00440">
    <property type="entry name" value="TetR_N"/>
    <property type="match status" value="1"/>
</dbReference>
<dbReference type="Gene3D" id="1.10.357.10">
    <property type="entry name" value="Tetracycline Repressor, domain 2"/>
    <property type="match status" value="1"/>
</dbReference>
<dbReference type="InterPro" id="IPR050624">
    <property type="entry name" value="HTH-type_Tx_Regulator"/>
</dbReference>
<dbReference type="PANTHER" id="PTHR43479:SF11">
    <property type="entry name" value="ACREF_ENVCD OPERON REPRESSOR-RELATED"/>
    <property type="match status" value="1"/>
</dbReference>
<dbReference type="RefSeq" id="WP_136993055.1">
    <property type="nucleotide sequence ID" value="NZ_SZPQ01000083.1"/>
</dbReference>
<dbReference type="InterPro" id="IPR001647">
    <property type="entry name" value="HTH_TetR"/>
</dbReference>
<dbReference type="PROSITE" id="PS50977">
    <property type="entry name" value="HTH_TETR_2"/>
    <property type="match status" value="1"/>
</dbReference>
<dbReference type="InterPro" id="IPR009057">
    <property type="entry name" value="Homeodomain-like_sf"/>
</dbReference>
<evidence type="ECO:0000256" key="2">
    <source>
        <dbReference type="PROSITE-ProRule" id="PRU00335"/>
    </source>
</evidence>
<dbReference type="PANTHER" id="PTHR43479">
    <property type="entry name" value="ACREF/ENVCD OPERON REPRESSOR-RELATED"/>
    <property type="match status" value="1"/>
</dbReference>
<comment type="caution">
    <text evidence="4">The sequence shown here is derived from an EMBL/GenBank/DDBJ whole genome shotgun (WGS) entry which is preliminary data.</text>
</comment>
<keyword evidence="1 2" id="KW-0238">DNA-binding</keyword>
<sequence>MKIKNMRGRPSTPESDVKNKVLETSFSICINKDFSSISIDEIARNAGLAKKTIYKYFKNKDAIIEQMIEKWTSTKTLTAPSLPQHKEEVIDKLLCFFMELSAHALSLESVAIFRFLQSDAHKKNEYLKLYRENGINNASEVLNEWLNQVKLLGFINPLWPDNSASYFQALLITPHLRDITLGLKPPVPEYDLLPELKKTLLAFQNILLNK</sequence>
<evidence type="ECO:0000313" key="5">
    <source>
        <dbReference type="Proteomes" id="UP000305202"/>
    </source>
</evidence>
<gene>
    <name evidence="4" type="ORF">FCN80_25225</name>
</gene>
<reference evidence="4 5" key="1">
    <citation type="submission" date="2019-04" db="EMBL/GenBank/DDBJ databases">
        <authorList>
            <person name="Li M."/>
            <person name="Gao C."/>
        </authorList>
    </citation>
    <scope>NUCLEOTIDE SEQUENCE [LARGE SCALE GENOMIC DNA]</scope>
    <source>
        <strain evidence="4 5">BGMRC 2031</strain>
    </source>
</reference>
<organism evidence="4 5">
    <name type="scientific">Martelella alba</name>
    <dbReference type="NCBI Taxonomy" id="2590451"/>
    <lineage>
        <taxon>Bacteria</taxon>
        <taxon>Pseudomonadati</taxon>
        <taxon>Pseudomonadota</taxon>
        <taxon>Alphaproteobacteria</taxon>
        <taxon>Hyphomicrobiales</taxon>
        <taxon>Aurantimonadaceae</taxon>
        <taxon>Martelella</taxon>
    </lineage>
</organism>
<feature type="DNA-binding region" description="H-T-H motif" evidence="2">
    <location>
        <begin position="38"/>
        <end position="57"/>
    </location>
</feature>
<dbReference type="Proteomes" id="UP000305202">
    <property type="component" value="Unassembled WGS sequence"/>
</dbReference>
<evidence type="ECO:0000259" key="3">
    <source>
        <dbReference type="PROSITE" id="PS50977"/>
    </source>
</evidence>
<keyword evidence="5" id="KW-1185">Reference proteome</keyword>
<dbReference type="SUPFAM" id="SSF46689">
    <property type="entry name" value="Homeodomain-like"/>
    <property type="match status" value="1"/>
</dbReference>
<evidence type="ECO:0000256" key="1">
    <source>
        <dbReference type="ARBA" id="ARBA00023125"/>
    </source>
</evidence>
<evidence type="ECO:0000313" key="4">
    <source>
        <dbReference type="EMBL" id="TKI02373.1"/>
    </source>
</evidence>
<protein>
    <submittedName>
        <fullName evidence="4">TetR/AcrR family transcriptional regulator</fullName>
    </submittedName>
</protein>